<evidence type="ECO:0000256" key="13">
    <source>
        <dbReference type="ARBA" id="ARBA00022993"/>
    </source>
</evidence>
<dbReference type="GO" id="GO:0046872">
    <property type="term" value="F:metal ion binding"/>
    <property type="evidence" value="ECO:0007669"/>
    <property type="project" value="UniProtKB-KW"/>
</dbReference>
<dbReference type="SUPFAM" id="SSF53067">
    <property type="entry name" value="Actin-like ATPase domain"/>
    <property type="match status" value="2"/>
</dbReference>
<dbReference type="HAMAP" id="MF_01274">
    <property type="entry name" value="Pantothen_kinase_3"/>
    <property type="match status" value="1"/>
</dbReference>
<dbReference type="EMBL" id="DYUZ01000035">
    <property type="protein sequence ID" value="HJG38140.1"/>
    <property type="molecule type" value="Genomic_DNA"/>
</dbReference>
<evidence type="ECO:0000256" key="11">
    <source>
        <dbReference type="ARBA" id="ARBA00022840"/>
    </source>
</evidence>
<comment type="subunit">
    <text evidence="5 16">Homodimer.</text>
</comment>
<evidence type="ECO:0000256" key="15">
    <source>
        <dbReference type="ARBA" id="ARBA00040883"/>
    </source>
</evidence>
<comment type="cofactor">
    <cofactor evidence="2">
        <name>K(+)</name>
        <dbReference type="ChEBI" id="CHEBI:29103"/>
    </cofactor>
</comment>
<gene>
    <name evidence="16" type="primary">coaX</name>
    <name evidence="17" type="ORF">K8V70_09855</name>
</gene>
<dbReference type="Gene3D" id="3.30.420.40">
    <property type="match status" value="2"/>
</dbReference>
<evidence type="ECO:0000256" key="14">
    <source>
        <dbReference type="ARBA" id="ARBA00038036"/>
    </source>
</evidence>
<feature type="binding site" evidence="16">
    <location>
        <begin position="111"/>
        <end position="114"/>
    </location>
    <ligand>
        <name>substrate</name>
    </ligand>
</feature>
<keyword evidence="8 16" id="KW-0808">Transferase</keyword>
<name>A0A921IWL5_9ACTN</name>
<comment type="similarity">
    <text evidence="14 16">Belongs to the type III pantothenate kinase family.</text>
</comment>
<organism evidence="17 18">
    <name type="scientific">Enorma phocaeensis</name>
    <dbReference type="NCBI Taxonomy" id="1871019"/>
    <lineage>
        <taxon>Bacteria</taxon>
        <taxon>Bacillati</taxon>
        <taxon>Actinomycetota</taxon>
        <taxon>Coriobacteriia</taxon>
        <taxon>Coriobacteriales</taxon>
        <taxon>Coriobacteriaceae</taxon>
        <taxon>Enorma</taxon>
    </lineage>
</organism>
<feature type="binding site" evidence="16">
    <location>
        <position position="188"/>
    </location>
    <ligand>
        <name>substrate</name>
    </ligand>
</feature>
<dbReference type="NCBIfam" id="TIGR00671">
    <property type="entry name" value="baf"/>
    <property type="match status" value="1"/>
</dbReference>
<feature type="binding site" evidence="16">
    <location>
        <begin position="8"/>
        <end position="15"/>
    </location>
    <ligand>
        <name>ATP</name>
        <dbReference type="ChEBI" id="CHEBI:30616"/>
    </ligand>
</feature>
<dbReference type="GO" id="GO:0005737">
    <property type="term" value="C:cytoplasm"/>
    <property type="evidence" value="ECO:0007669"/>
    <property type="project" value="UniProtKB-SubCell"/>
</dbReference>
<dbReference type="Pfam" id="PF03309">
    <property type="entry name" value="Pan_kinase"/>
    <property type="match status" value="1"/>
</dbReference>
<dbReference type="EC" id="2.7.1.33" evidence="6 16"/>
<accession>A0A921IWL5</accession>
<proteinExistence type="inferred from homology"/>
<evidence type="ECO:0000256" key="6">
    <source>
        <dbReference type="ARBA" id="ARBA00012102"/>
    </source>
</evidence>
<dbReference type="InterPro" id="IPR043129">
    <property type="entry name" value="ATPase_NBD"/>
</dbReference>
<evidence type="ECO:0000313" key="17">
    <source>
        <dbReference type="EMBL" id="HJG38140.1"/>
    </source>
</evidence>
<comment type="subcellular location">
    <subcellularLocation>
        <location evidence="3 16">Cytoplasm</location>
    </subcellularLocation>
</comment>
<dbReference type="CDD" id="cd24015">
    <property type="entry name" value="ASKHA_NBD_PanK-III"/>
    <property type="match status" value="1"/>
</dbReference>
<dbReference type="GO" id="GO:0015937">
    <property type="term" value="P:coenzyme A biosynthetic process"/>
    <property type="evidence" value="ECO:0007669"/>
    <property type="project" value="UniProtKB-UniRule"/>
</dbReference>
<evidence type="ECO:0000256" key="8">
    <source>
        <dbReference type="ARBA" id="ARBA00022679"/>
    </source>
</evidence>
<evidence type="ECO:0000256" key="9">
    <source>
        <dbReference type="ARBA" id="ARBA00022741"/>
    </source>
</evidence>
<reference evidence="17" key="2">
    <citation type="submission" date="2021-09" db="EMBL/GenBank/DDBJ databases">
        <authorList>
            <person name="Gilroy R."/>
        </authorList>
    </citation>
    <scope>NUCLEOTIDE SEQUENCE</scope>
    <source>
        <strain evidence="17">ChiHjej13B12-9602</strain>
    </source>
</reference>
<comment type="cofactor">
    <cofactor evidence="16">
        <name>NH4(+)</name>
        <dbReference type="ChEBI" id="CHEBI:28938"/>
    </cofactor>
    <cofactor evidence="16">
        <name>K(+)</name>
        <dbReference type="ChEBI" id="CHEBI:29103"/>
    </cofactor>
    <text evidence="16">A monovalent cation. Ammonium or potassium.</text>
</comment>
<sequence>MSRLLTVDVGNTTTRFGLFLWTDDAPELLGTCELTTPPRITADEARIQAGQALMAMGAEPTRNAIISCVVPALTDAWRRALDGLCGTRPLVVGPGLKSGVRMRYDDPAEVGPDRIADVVAARAAYGAPVIAIDLGTTTNFEVIDAEGTFAGGIIAPGVALGARSLAQAAARLPMIELRAPENVIGRSTQAAMQSGVVLGEAARIDGLIDSIADELGDGAPVVLTGDGAQAIAALLRHETVVDETLTLRGLALIWQINRRKR</sequence>
<keyword evidence="16" id="KW-0479">Metal-binding</keyword>
<feature type="binding site" evidence="16">
    <location>
        <position position="104"/>
    </location>
    <ligand>
        <name>substrate</name>
    </ligand>
</feature>
<protein>
    <recommendedName>
        <fullName evidence="15 16">Type III pantothenate kinase</fullName>
        <ecNumber evidence="6 16">2.7.1.33</ecNumber>
    </recommendedName>
    <alternativeName>
        <fullName evidence="16">PanK-III</fullName>
    </alternativeName>
    <alternativeName>
        <fullName evidence="16">Pantothenic acid kinase</fullName>
    </alternativeName>
</protein>
<keyword evidence="13 16" id="KW-0173">Coenzyme A biosynthesis</keyword>
<evidence type="ECO:0000256" key="4">
    <source>
        <dbReference type="ARBA" id="ARBA00005225"/>
    </source>
</evidence>
<evidence type="ECO:0000256" key="16">
    <source>
        <dbReference type="HAMAP-Rule" id="MF_01274"/>
    </source>
</evidence>
<keyword evidence="11 16" id="KW-0067">ATP-binding</keyword>
<evidence type="ECO:0000256" key="7">
    <source>
        <dbReference type="ARBA" id="ARBA00022490"/>
    </source>
</evidence>
<dbReference type="Proteomes" id="UP000753256">
    <property type="component" value="Unassembled WGS sequence"/>
</dbReference>
<comment type="function">
    <text evidence="16">Catalyzes the phosphorylation of pantothenate (Pan), the first step in CoA biosynthesis.</text>
</comment>
<evidence type="ECO:0000256" key="5">
    <source>
        <dbReference type="ARBA" id="ARBA00011738"/>
    </source>
</evidence>
<dbReference type="PANTHER" id="PTHR34265:SF1">
    <property type="entry name" value="TYPE III PANTOTHENATE KINASE"/>
    <property type="match status" value="1"/>
</dbReference>
<evidence type="ECO:0000256" key="2">
    <source>
        <dbReference type="ARBA" id="ARBA00001958"/>
    </source>
</evidence>
<keyword evidence="7 16" id="KW-0963">Cytoplasm</keyword>
<comment type="catalytic activity">
    <reaction evidence="1 16">
        <text>(R)-pantothenate + ATP = (R)-4'-phosphopantothenate + ADP + H(+)</text>
        <dbReference type="Rhea" id="RHEA:16373"/>
        <dbReference type="ChEBI" id="CHEBI:10986"/>
        <dbReference type="ChEBI" id="CHEBI:15378"/>
        <dbReference type="ChEBI" id="CHEBI:29032"/>
        <dbReference type="ChEBI" id="CHEBI:30616"/>
        <dbReference type="ChEBI" id="CHEBI:456216"/>
        <dbReference type="EC" id="2.7.1.33"/>
    </reaction>
</comment>
<keyword evidence="9 16" id="KW-0547">Nucleotide-binding</keyword>
<comment type="caution">
    <text evidence="17">The sequence shown here is derived from an EMBL/GenBank/DDBJ whole genome shotgun (WGS) entry which is preliminary data.</text>
</comment>
<evidence type="ECO:0000256" key="3">
    <source>
        <dbReference type="ARBA" id="ARBA00004496"/>
    </source>
</evidence>
<evidence type="ECO:0000256" key="1">
    <source>
        <dbReference type="ARBA" id="ARBA00001206"/>
    </source>
</evidence>
<feature type="binding site" evidence="16">
    <location>
        <position position="133"/>
    </location>
    <ligand>
        <name>K(+)</name>
        <dbReference type="ChEBI" id="CHEBI:29103"/>
    </ligand>
</feature>
<feature type="active site" description="Proton acceptor" evidence="16">
    <location>
        <position position="113"/>
    </location>
</feature>
<evidence type="ECO:0000256" key="12">
    <source>
        <dbReference type="ARBA" id="ARBA00022958"/>
    </source>
</evidence>
<dbReference type="RefSeq" id="WP_273191263.1">
    <property type="nucleotide sequence ID" value="NZ_DYUZ01000035.1"/>
</dbReference>
<feature type="binding site" evidence="16">
    <location>
        <position position="136"/>
    </location>
    <ligand>
        <name>ATP</name>
        <dbReference type="ChEBI" id="CHEBI:30616"/>
    </ligand>
</feature>
<evidence type="ECO:0000313" key="18">
    <source>
        <dbReference type="Proteomes" id="UP000753256"/>
    </source>
</evidence>
<comment type="pathway">
    <text evidence="4 16">Cofactor biosynthesis; coenzyme A biosynthesis; CoA from (R)-pantothenate: step 1/5.</text>
</comment>
<evidence type="ECO:0000256" key="10">
    <source>
        <dbReference type="ARBA" id="ARBA00022777"/>
    </source>
</evidence>
<keyword evidence="10 16" id="KW-0418">Kinase</keyword>
<dbReference type="GO" id="GO:0004594">
    <property type="term" value="F:pantothenate kinase activity"/>
    <property type="evidence" value="ECO:0007669"/>
    <property type="project" value="UniProtKB-UniRule"/>
</dbReference>
<dbReference type="InterPro" id="IPR004619">
    <property type="entry name" value="Type_III_PanK"/>
</dbReference>
<keyword evidence="12 16" id="KW-0630">Potassium</keyword>
<dbReference type="GO" id="GO:0005524">
    <property type="term" value="F:ATP binding"/>
    <property type="evidence" value="ECO:0007669"/>
    <property type="project" value="UniProtKB-UniRule"/>
</dbReference>
<dbReference type="AlphaFoldDB" id="A0A921IWL5"/>
<reference evidence="17" key="1">
    <citation type="journal article" date="2021" name="PeerJ">
        <title>Extensive microbial diversity within the chicken gut microbiome revealed by metagenomics and culture.</title>
        <authorList>
            <person name="Gilroy R."/>
            <person name="Ravi A."/>
            <person name="Getino M."/>
            <person name="Pursley I."/>
            <person name="Horton D.L."/>
            <person name="Alikhan N.F."/>
            <person name="Baker D."/>
            <person name="Gharbi K."/>
            <person name="Hall N."/>
            <person name="Watson M."/>
            <person name="Adriaenssens E.M."/>
            <person name="Foster-Nyarko E."/>
            <person name="Jarju S."/>
            <person name="Secka A."/>
            <person name="Antonio M."/>
            <person name="Oren A."/>
            <person name="Chaudhuri R.R."/>
            <person name="La Ragione R."/>
            <person name="Hildebrand F."/>
            <person name="Pallen M.J."/>
        </authorList>
    </citation>
    <scope>NUCLEOTIDE SEQUENCE</scope>
    <source>
        <strain evidence="17">ChiHjej13B12-9602</strain>
    </source>
</reference>
<dbReference type="PANTHER" id="PTHR34265">
    <property type="entry name" value="TYPE III PANTOTHENATE KINASE"/>
    <property type="match status" value="1"/>
</dbReference>